<sequence>MNFNTNTLFLLIMFPNLMSTLNQNIMTTKELGDLGELKALQFLRKNGFKITDTNYRFNRNEIDIIYSLPGKVVFVEVKTRQTAEIGPPWKSVTRHKQRQIIKCAHQYIVSRDLDIEAQFDIISIVHNSHGTFIEHIEEAFYPRL</sequence>
<dbReference type="InterPro" id="IPR011856">
    <property type="entry name" value="tRNA_endonuc-like_dom_sf"/>
</dbReference>
<evidence type="ECO:0000256" key="1">
    <source>
        <dbReference type="ARBA" id="ARBA00006738"/>
    </source>
</evidence>
<dbReference type="SUPFAM" id="SSF52980">
    <property type="entry name" value="Restriction endonuclease-like"/>
    <property type="match status" value="1"/>
</dbReference>
<dbReference type="Pfam" id="PF02021">
    <property type="entry name" value="UPF0102"/>
    <property type="match status" value="1"/>
</dbReference>
<accession>A0A4Q4KQE5</accession>
<dbReference type="PANTHER" id="PTHR34039">
    <property type="entry name" value="UPF0102 PROTEIN YRAN"/>
    <property type="match status" value="1"/>
</dbReference>
<evidence type="ECO:0000313" key="4">
    <source>
        <dbReference type="Proteomes" id="UP000293952"/>
    </source>
</evidence>
<dbReference type="PANTHER" id="PTHR34039:SF1">
    <property type="entry name" value="UPF0102 PROTEIN YRAN"/>
    <property type="match status" value="1"/>
</dbReference>
<gene>
    <name evidence="3" type="ORF">ERX46_06945</name>
</gene>
<comment type="similarity">
    <text evidence="1 2">Belongs to the UPF0102 family.</text>
</comment>
<keyword evidence="3" id="KW-0540">Nuclease</keyword>
<dbReference type="AlphaFoldDB" id="A0A4Q4KQE5"/>
<dbReference type="Gene3D" id="3.40.1350.10">
    <property type="match status" value="1"/>
</dbReference>
<keyword evidence="4" id="KW-1185">Reference proteome</keyword>
<organism evidence="3 4">
    <name type="scientific">Brumimicrobium glaciale</name>
    <dbReference type="NCBI Taxonomy" id="200475"/>
    <lineage>
        <taxon>Bacteria</taxon>
        <taxon>Pseudomonadati</taxon>
        <taxon>Bacteroidota</taxon>
        <taxon>Flavobacteriia</taxon>
        <taxon>Flavobacteriales</taxon>
        <taxon>Crocinitomicaceae</taxon>
        <taxon>Brumimicrobium</taxon>
    </lineage>
</organism>
<dbReference type="OrthoDB" id="9802516at2"/>
<dbReference type="Proteomes" id="UP000293952">
    <property type="component" value="Unassembled WGS sequence"/>
</dbReference>
<comment type="caution">
    <text evidence="3">The sequence shown here is derived from an EMBL/GenBank/DDBJ whole genome shotgun (WGS) entry which is preliminary data.</text>
</comment>
<evidence type="ECO:0000256" key="2">
    <source>
        <dbReference type="HAMAP-Rule" id="MF_00048"/>
    </source>
</evidence>
<dbReference type="GO" id="GO:0003676">
    <property type="term" value="F:nucleic acid binding"/>
    <property type="evidence" value="ECO:0007669"/>
    <property type="project" value="InterPro"/>
</dbReference>
<protein>
    <recommendedName>
        <fullName evidence="2">UPF0102 protein ERX46_06945</fullName>
    </recommendedName>
</protein>
<dbReference type="InterPro" id="IPR003509">
    <property type="entry name" value="UPF0102_YraN-like"/>
</dbReference>
<dbReference type="GO" id="GO:0004519">
    <property type="term" value="F:endonuclease activity"/>
    <property type="evidence" value="ECO:0007669"/>
    <property type="project" value="UniProtKB-KW"/>
</dbReference>
<keyword evidence="3" id="KW-0255">Endonuclease</keyword>
<dbReference type="InterPro" id="IPR011335">
    <property type="entry name" value="Restrct_endonuc-II-like"/>
</dbReference>
<evidence type="ECO:0000313" key="3">
    <source>
        <dbReference type="EMBL" id="RYM35107.1"/>
    </source>
</evidence>
<name>A0A4Q4KQE5_9FLAO</name>
<dbReference type="EMBL" id="SETE01000002">
    <property type="protein sequence ID" value="RYM35107.1"/>
    <property type="molecule type" value="Genomic_DNA"/>
</dbReference>
<dbReference type="HAMAP" id="MF_00048">
    <property type="entry name" value="UPF0102"/>
    <property type="match status" value="1"/>
</dbReference>
<dbReference type="CDD" id="cd20736">
    <property type="entry name" value="PoNe_Nuclease"/>
    <property type="match status" value="1"/>
</dbReference>
<keyword evidence="3" id="KW-0378">Hydrolase</keyword>
<proteinExistence type="inferred from homology"/>
<reference evidence="3 4" key="1">
    <citation type="submission" date="2019-02" db="EMBL/GenBank/DDBJ databases">
        <title>Genome sequence of the sea-ice species Brumimicrobium glaciale.</title>
        <authorList>
            <person name="Bowman J.P."/>
        </authorList>
    </citation>
    <scope>NUCLEOTIDE SEQUENCE [LARGE SCALE GENOMIC DNA]</scope>
    <source>
        <strain evidence="3 4">IC156</strain>
    </source>
</reference>